<accession>A0A0D2KSS5</accession>
<dbReference type="STRING" id="145388.A0A0D2KSS5"/>
<sequence length="284" mass="27145">MSTKQAGPLAAFTGGLARPLLPDAETLGALTPKAVHDFVSANFTAANTTIAAAGATLGALTHAAGPLVAAGRLGGAGAGAGAAASKYSGGVLTALTPGSAPLVALAFEAPGGLSDVKGTALSAVLKALLNETRESLPYLGKAPAGDALDSVVPVVHSYKSTGIIGLLASPAASGAAAAVDALSSRFEALAKGVSEPALAAAKAVALGGYRAATASKSGAVQDLAQQLLARGSADAGAYAAAVGALTAKDVAGAAAALVKGAPTLVASGPLSELPKYDVIARRFS</sequence>
<dbReference type="GeneID" id="25742262"/>
<dbReference type="SUPFAM" id="SSF63411">
    <property type="entry name" value="LuxS/MPP-like metallohydrolase"/>
    <property type="match status" value="2"/>
</dbReference>
<proteinExistence type="inferred from homology"/>
<organism evidence="2 3">
    <name type="scientific">Monoraphidium neglectum</name>
    <dbReference type="NCBI Taxonomy" id="145388"/>
    <lineage>
        <taxon>Eukaryota</taxon>
        <taxon>Viridiplantae</taxon>
        <taxon>Chlorophyta</taxon>
        <taxon>core chlorophytes</taxon>
        <taxon>Chlorophyceae</taxon>
        <taxon>CS clade</taxon>
        <taxon>Sphaeropleales</taxon>
        <taxon>Selenastraceae</taxon>
        <taxon>Monoraphidium</taxon>
    </lineage>
</organism>
<dbReference type="InterPro" id="IPR050361">
    <property type="entry name" value="MPP/UQCRC_Complex"/>
</dbReference>
<dbReference type="AlphaFoldDB" id="A0A0D2KSS5"/>
<dbReference type="GO" id="GO:0016491">
    <property type="term" value="F:oxidoreductase activity"/>
    <property type="evidence" value="ECO:0007669"/>
    <property type="project" value="UniProtKB-KW"/>
</dbReference>
<dbReference type="InterPro" id="IPR011249">
    <property type="entry name" value="Metalloenz_LuxS/M16"/>
</dbReference>
<dbReference type="PANTHER" id="PTHR11851">
    <property type="entry name" value="METALLOPROTEASE"/>
    <property type="match status" value="1"/>
</dbReference>
<keyword evidence="2" id="KW-0560">Oxidoreductase</keyword>
<dbReference type="GO" id="GO:0046872">
    <property type="term" value="F:metal ion binding"/>
    <property type="evidence" value="ECO:0007669"/>
    <property type="project" value="InterPro"/>
</dbReference>
<evidence type="ECO:0000256" key="1">
    <source>
        <dbReference type="ARBA" id="ARBA00007261"/>
    </source>
</evidence>
<dbReference type="RefSeq" id="XP_013897598.1">
    <property type="nucleotide sequence ID" value="XM_014042144.1"/>
</dbReference>
<dbReference type="OrthoDB" id="10251424at2759"/>
<name>A0A0D2KSS5_9CHLO</name>
<dbReference type="EMBL" id="KK102136">
    <property type="protein sequence ID" value="KIY98578.1"/>
    <property type="molecule type" value="Genomic_DNA"/>
</dbReference>
<dbReference type="PANTHER" id="PTHR11851:SF49">
    <property type="entry name" value="MITOCHONDRIAL-PROCESSING PEPTIDASE SUBUNIT ALPHA"/>
    <property type="match status" value="1"/>
</dbReference>
<reference evidence="2 3" key="1">
    <citation type="journal article" date="2013" name="BMC Genomics">
        <title>Reconstruction of the lipid metabolism for the microalga Monoraphidium neglectum from its genome sequence reveals characteristics suitable for biofuel production.</title>
        <authorList>
            <person name="Bogen C."/>
            <person name="Al-Dilaimi A."/>
            <person name="Albersmeier A."/>
            <person name="Wichmann J."/>
            <person name="Grundmann M."/>
            <person name="Rupp O."/>
            <person name="Lauersen K.J."/>
            <person name="Blifernez-Klassen O."/>
            <person name="Kalinowski J."/>
            <person name="Goesmann A."/>
            <person name="Mussgnug J.H."/>
            <person name="Kruse O."/>
        </authorList>
    </citation>
    <scope>NUCLEOTIDE SEQUENCE [LARGE SCALE GENOMIC DNA]</scope>
    <source>
        <strain evidence="2 3">SAG 48.87</strain>
    </source>
</reference>
<comment type="similarity">
    <text evidence="1">Belongs to the peptidase M16 family.</text>
</comment>
<evidence type="ECO:0000313" key="3">
    <source>
        <dbReference type="Proteomes" id="UP000054498"/>
    </source>
</evidence>
<dbReference type="EC" id="1.10.2.2" evidence="2"/>
<protein>
    <submittedName>
        <fullName evidence="2">Processing peptidase alpha subunit</fullName>
        <ecNumber evidence="2">1.10.2.2</ecNumber>
    </submittedName>
</protein>
<dbReference type="Gene3D" id="3.30.830.10">
    <property type="entry name" value="Metalloenzyme, LuxS/M16 peptidase-like"/>
    <property type="match status" value="1"/>
</dbReference>
<dbReference type="GO" id="GO:0005739">
    <property type="term" value="C:mitochondrion"/>
    <property type="evidence" value="ECO:0007669"/>
    <property type="project" value="TreeGrafter"/>
</dbReference>
<keyword evidence="3" id="KW-1185">Reference proteome</keyword>
<dbReference type="Proteomes" id="UP000054498">
    <property type="component" value="Unassembled WGS sequence"/>
</dbReference>
<dbReference type="KEGG" id="mng:MNEG_9387"/>
<gene>
    <name evidence="2" type="ORF">MNEG_9387</name>
</gene>
<evidence type="ECO:0000313" key="2">
    <source>
        <dbReference type="EMBL" id="KIY98578.1"/>
    </source>
</evidence>